<accession>A0ABR9ZN21</accession>
<dbReference type="InterPro" id="IPR057666">
    <property type="entry name" value="DrpA_SLOG"/>
</dbReference>
<dbReference type="InterPro" id="IPR003488">
    <property type="entry name" value="DprA"/>
</dbReference>
<dbReference type="Gene3D" id="3.40.50.450">
    <property type="match status" value="1"/>
</dbReference>
<dbReference type="Proteomes" id="UP000614200">
    <property type="component" value="Unassembled WGS sequence"/>
</dbReference>
<dbReference type="EMBL" id="JADKNH010000001">
    <property type="protein sequence ID" value="MBF4691716.1"/>
    <property type="molecule type" value="Genomic_DNA"/>
</dbReference>
<name>A0ABR9ZN21_9FIRM</name>
<evidence type="ECO:0000259" key="2">
    <source>
        <dbReference type="Pfam" id="PF02481"/>
    </source>
</evidence>
<gene>
    <name evidence="3" type="primary">dprA</name>
    <name evidence="3" type="ORF">ISU02_01225</name>
</gene>
<dbReference type="PANTHER" id="PTHR43022:SF1">
    <property type="entry name" value="PROTEIN SMF"/>
    <property type="match status" value="1"/>
</dbReference>
<protein>
    <submittedName>
        <fullName evidence="3">DNA-protecting protein DprA</fullName>
    </submittedName>
</protein>
<reference evidence="3 4" key="1">
    <citation type="submission" date="2020-11" db="EMBL/GenBank/DDBJ databases">
        <title>Fusibacter basophilias sp. nov.</title>
        <authorList>
            <person name="Qiu D."/>
        </authorList>
    </citation>
    <scope>NUCLEOTIDE SEQUENCE [LARGE SCALE GENOMIC DNA]</scope>
    <source>
        <strain evidence="3 4">Q10-2</strain>
    </source>
</reference>
<comment type="similarity">
    <text evidence="1">Belongs to the DprA/Smf family.</text>
</comment>
<keyword evidence="4" id="KW-1185">Reference proteome</keyword>
<proteinExistence type="inferred from homology"/>
<evidence type="ECO:0000256" key="1">
    <source>
        <dbReference type="ARBA" id="ARBA00006525"/>
    </source>
</evidence>
<feature type="domain" description="Smf/DprA SLOG" evidence="2">
    <location>
        <begin position="82"/>
        <end position="292"/>
    </location>
</feature>
<evidence type="ECO:0000313" key="4">
    <source>
        <dbReference type="Proteomes" id="UP000614200"/>
    </source>
</evidence>
<dbReference type="PANTHER" id="PTHR43022">
    <property type="entry name" value="PROTEIN SMF"/>
    <property type="match status" value="1"/>
</dbReference>
<dbReference type="RefSeq" id="WP_194699958.1">
    <property type="nucleotide sequence ID" value="NZ_JADKNH010000001.1"/>
</dbReference>
<sequence length="365" mass="41686">MDQYLFNYMCLNHYIAFKKEARAGIKCYFKEIQNINWQFVSRNRAYFKVNDALRLPVANDYIIMKEKVNQFYRKMNQMGVHYLTPNDLYYPNRFKMFEPLSELLFYRGNRALLNDPMTVAVVGTRAPTAYGKKVAYELGRFLGEKGVHVVSGMALGIDGIVHEGVLDVGGKTTAVLASGVNKPYPASHRSIYERIIDNGGLIISENKLDELPMKYHFPMRNRMISGLADVVVIVEASEKSGSLITARYALDQGRLVFAVPGNIYHKNAVGTNRLIYDGAIPLLSFEDIMTSMNWEFKKKFTNTEKCELSENGKRIYDLLLNRKTLKIEELQCFLKVDDGVVNSVIMELILADCCEYVSIDEIRIK</sequence>
<dbReference type="Pfam" id="PF02481">
    <property type="entry name" value="DNA_processg_A"/>
    <property type="match status" value="1"/>
</dbReference>
<dbReference type="SUPFAM" id="SSF102405">
    <property type="entry name" value="MCP/YpsA-like"/>
    <property type="match status" value="1"/>
</dbReference>
<comment type="caution">
    <text evidence="3">The sequence shown here is derived from an EMBL/GenBank/DDBJ whole genome shotgun (WGS) entry which is preliminary data.</text>
</comment>
<evidence type="ECO:0000313" key="3">
    <source>
        <dbReference type="EMBL" id="MBF4691716.1"/>
    </source>
</evidence>
<organism evidence="3 4">
    <name type="scientific">Fusibacter ferrireducens</name>
    <dbReference type="NCBI Taxonomy" id="2785058"/>
    <lineage>
        <taxon>Bacteria</taxon>
        <taxon>Bacillati</taxon>
        <taxon>Bacillota</taxon>
        <taxon>Clostridia</taxon>
        <taxon>Eubacteriales</taxon>
        <taxon>Eubacteriales Family XII. Incertae Sedis</taxon>
        <taxon>Fusibacter</taxon>
    </lineage>
</organism>
<dbReference type="NCBIfam" id="TIGR00732">
    <property type="entry name" value="dprA"/>
    <property type="match status" value="1"/>
</dbReference>